<feature type="transmembrane region" description="Helical" evidence="1">
    <location>
        <begin position="9"/>
        <end position="27"/>
    </location>
</feature>
<protein>
    <submittedName>
        <fullName evidence="3">ECF transporter S component</fullName>
    </submittedName>
</protein>
<dbReference type="InterPro" id="IPR009825">
    <property type="entry name" value="ECF_substrate-spec-like"/>
</dbReference>
<dbReference type="EMBL" id="JADOFV010000003">
    <property type="protein sequence ID" value="MBF7127508.1"/>
    <property type="molecule type" value="Genomic_DNA"/>
</dbReference>
<proteinExistence type="predicted"/>
<dbReference type="Proteomes" id="UP000743107">
    <property type="component" value="Unassembled WGS sequence"/>
</dbReference>
<feature type="transmembrane region" description="Helical" evidence="1">
    <location>
        <begin position="62"/>
        <end position="82"/>
    </location>
</feature>
<reference evidence="2" key="2">
    <citation type="submission" date="2019-12" db="EMBL/GenBank/DDBJ databases">
        <title>SpeciesPrimer: A bioinformatics pipeline dedicated to the design of qPCR primers for the quantification of bacterial species.</title>
        <authorList>
            <person name="Dreier M."/>
            <person name="Berthoud H."/>
            <person name="Shani N."/>
            <person name="Wechsler D."/>
            <person name="Junier P."/>
        </authorList>
    </citation>
    <scope>NUCLEOTIDE SEQUENCE</scope>
    <source>
        <strain evidence="2">FAM13073</strain>
    </source>
</reference>
<dbReference type="Proteomes" id="UP000472573">
    <property type="component" value="Unassembled WGS sequence"/>
</dbReference>
<reference evidence="3" key="4">
    <citation type="submission" date="2020-11" db="EMBL/GenBank/DDBJ databases">
        <title>Antibiotic susceptibility profiles of Pediococcus pentosaceus from various origins and their implications for the safety assessment of strains with food-technology applications.</title>
        <authorList>
            <person name="Shani N."/>
            <person name="Oberhaensli S."/>
            <person name="Arias E."/>
        </authorList>
    </citation>
    <scope>NUCLEOTIDE SEQUENCE</scope>
    <source>
        <strain evidence="3">FAM 19164</strain>
    </source>
</reference>
<gene>
    <name evidence="2" type="ORF">GBO79_05465</name>
    <name evidence="3" type="ORF">ITQ97_06770</name>
</gene>
<keyword evidence="1" id="KW-0812">Transmembrane</keyword>
<feature type="transmembrane region" description="Helical" evidence="1">
    <location>
        <begin position="154"/>
        <end position="175"/>
    </location>
</feature>
<keyword evidence="1" id="KW-1133">Transmembrane helix</keyword>
<feature type="transmembrane region" description="Helical" evidence="1">
    <location>
        <begin position="187"/>
        <end position="212"/>
    </location>
</feature>
<dbReference type="AlphaFoldDB" id="A0A6L5A0P8"/>
<reference evidence="2" key="1">
    <citation type="submission" date="2019-10" db="EMBL/GenBank/DDBJ databases">
        <authorList>
            <person name="Irmler S."/>
            <person name="Berthoud H."/>
            <person name="Roetschi A."/>
            <person name="Arias E."/>
            <person name="Shani N."/>
            <person name="Wuethrich D."/>
            <person name="Bruggmann R."/>
        </authorList>
    </citation>
    <scope>NUCLEOTIDE SEQUENCE</scope>
    <source>
        <strain evidence="2">FAM13073</strain>
    </source>
</reference>
<reference evidence="4" key="3">
    <citation type="submission" date="2020-03" db="EMBL/GenBank/DDBJ databases">
        <title>SpeciesPrimer: A bioinformatics pipeline dedicated to the design of qPCR primers for the quantification of bacterial species.</title>
        <authorList>
            <person name="Dreier M."/>
            <person name="Berthoud H."/>
            <person name="Shani N."/>
            <person name="Wechsler D."/>
            <person name="Junier P."/>
        </authorList>
    </citation>
    <scope>NUCLEOTIDE SEQUENCE [LARGE SCALE GENOMIC DNA]</scope>
    <source>
        <strain evidence="4">FAM13073</strain>
    </source>
</reference>
<evidence type="ECO:0000313" key="5">
    <source>
        <dbReference type="Proteomes" id="UP000743107"/>
    </source>
</evidence>
<keyword evidence="1" id="KW-0472">Membrane</keyword>
<sequence length="230" mass="26319">MKTKNTQRLSFLIAVIIILVFLGFIVVLNGQHYLLFSFICLLASCIPFYWRFENYDIQAREIVFLAVLATIASISRVPFSIIPSVQPTSFVIITTGVVMGPEAGFIVGSTSALVSNMFLGQGPWTPWQMFAWGMMGMVAGLLKDTRISENRYIMSGFGFVWGFIFGWIMDLWYLIAYIHPLSLSSFFITILGTVYFDLMHALSNVFFILLFYNSWRKIIKRFKVKYGLLK</sequence>
<organism evidence="3 5">
    <name type="scientific">Pediococcus pentosaceus</name>
    <dbReference type="NCBI Taxonomy" id="1255"/>
    <lineage>
        <taxon>Bacteria</taxon>
        <taxon>Bacillati</taxon>
        <taxon>Bacillota</taxon>
        <taxon>Bacilli</taxon>
        <taxon>Lactobacillales</taxon>
        <taxon>Lactobacillaceae</taxon>
        <taxon>Pediococcus</taxon>
    </lineage>
</organism>
<dbReference type="Pfam" id="PF07155">
    <property type="entry name" value="ECF-ribofla_trS"/>
    <property type="match status" value="1"/>
</dbReference>
<dbReference type="GO" id="GO:0016020">
    <property type="term" value="C:membrane"/>
    <property type="evidence" value="ECO:0007669"/>
    <property type="project" value="InterPro"/>
</dbReference>
<comment type="caution">
    <text evidence="3">The sequence shown here is derived from an EMBL/GenBank/DDBJ whole genome shotgun (WGS) entry which is preliminary data.</text>
</comment>
<feature type="transmembrane region" description="Helical" evidence="1">
    <location>
        <begin position="33"/>
        <end position="50"/>
    </location>
</feature>
<evidence type="ECO:0000313" key="4">
    <source>
        <dbReference type="Proteomes" id="UP000472573"/>
    </source>
</evidence>
<dbReference type="Gene3D" id="1.10.1760.20">
    <property type="match status" value="1"/>
</dbReference>
<dbReference type="EMBL" id="WENB01000003">
    <property type="protein sequence ID" value="KAF0413403.1"/>
    <property type="molecule type" value="Genomic_DNA"/>
</dbReference>
<name>A0A6L5A0P8_PEDPE</name>
<evidence type="ECO:0000313" key="2">
    <source>
        <dbReference type="EMBL" id="KAF0413403.1"/>
    </source>
</evidence>
<dbReference type="InterPro" id="IPR017196">
    <property type="entry name" value="ECF_substrate-spec_UCP037395"/>
</dbReference>
<accession>A0A6L5A0P8</accession>
<evidence type="ECO:0000313" key="3">
    <source>
        <dbReference type="EMBL" id="MBF7127508.1"/>
    </source>
</evidence>
<feature type="transmembrane region" description="Helical" evidence="1">
    <location>
        <begin position="124"/>
        <end position="142"/>
    </location>
</feature>
<keyword evidence="4" id="KW-1185">Reference proteome</keyword>
<dbReference type="RefSeq" id="WP_060743288.1">
    <property type="nucleotide sequence ID" value="NZ_CP023655.1"/>
</dbReference>
<evidence type="ECO:0000256" key="1">
    <source>
        <dbReference type="SAM" id="Phobius"/>
    </source>
</evidence>
<dbReference type="PIRSF" id="PIRSF037395">
    <property type="entry name" value="UCP037395_ABCper"/>
    <property type="match status" value="1"/>
</dbReference>